<dbReference type="Proteomes" id="UP001138757">
    <property type="component" value="Unassembled WGS sequence"/>
</dbReference>
<dbReference type="AlphaFoldDB" id="A0A9X1DDX0"/>
<reference evidence="2" key="1">
    <citation type="submission" date="2021-05" db="EMBL/GenBank/DDBJ databases">
        <title>Genome of Sphingobium sp. strain.</title>
        <authorList>
            <person name="Fan R."/>
        </authorList>
    </citation>
    <scope>NUCLEOTIDE SEQUENCE</scope>
    <source>
        <strain evidence="2">H33</strain>
    </source>
</reference>
<dbReference type="RefSeq" id="WP_214624391.1">
    <property type="nucleotide sequence ID" value="NZ_JAHGAW010000009.1"/>
</dbReference>
<gene>
    <name evidence="2" type="ORF">KK488_14365</name>
</gene>
<feature type="chain" id="PRO_5040926152" evidence="1">
    <location>
        <begin position="27"/>
        <end position="131"/>
    </location>
</feature>
<dbReference type="Pfam" id="PF20101">
    <property type="entry name" value="DUF6491"/>
    <property type="match status" value="1"/>
</dbReference>
<sequence length="131" mass="13778">MSQFQQFTIASAMAALAFTMSGGVQAAEQAVKAEESAQADASIPFVNHGGVRDWQAAGDNKVYIQASSGKWYLATLATPSPDLAFATAIGFETKGIDRLDRFGSIVVAGQRYPLASLVESTAPPPKPKKQG</sequence>
<evidence type="ECO:0000313" key="3">
    <source>
        <dbReference type="Proteomes" id="UP001138757"/>
    </source>
</evidence>
<dbReference type="EMBL" id="JAHGAW010000009">
    <property type="protein sequence ID" value="MBT2188135.1"/>
    <property type="molecule type" value="Genomic_DNA"/>
</dbReference>
<organism evidence="2 3">
    <name type="scientific">Sphingobium nicotianae</name>
    <dbReference type="NCBI Taxonomy" id="2782607"/>
    <lineage>
        <taxon>Bacteria</taxon>
        <taxon>Pseudomonadati</taxon>
        <taxon>Pseudomonadota</taxon>
        <taxon>Alphaproteobacteria</taxon>
        <taxon>Sphingomonadales</taxon>
        <taxon>Sphingomonadaceae</taxon>
        <taxon>Sphingobium</taxon>
    </lineage>
</organism>
<keyword evidence="1" id="KW-0732">Signal</keyword>
<dbReference type="InterPro" id="IPR045500">
    <property type="entry name" value="DUF6491"/>
</dbReference>
<keyword evidence="3" id="KW-1185">Reference proteome</keyword>
<comment type="caution">
    <text evidence="2">The sequence shown here is derived from an EMBL/GenBank/DDBJ whole genome shotgun (WGS) entry which is preliminary data.</text>
</comment>
<evidence type="ECO:0000313" key="2">
    <source>
        <dbReference type="EMBL" id="MBT2188135.1"/>
    </source>
</evidence>
<name>A0A9X1DDX0_9SPHN</name>
<proteinExistence type="predicted"/>
<evidence type="ECO:0000256" key="1">
    <source>
        <dbReference type="SAM" id="SignalP"/>
    </source>
</evidence>
<accession>A0A9X1DDX0</accession>
<feature type="signal peptide" evidence="1">
    <location>
        <begin position="1"/>
        <end position="26"/>
    </location>
</feature>
<protein>
    <submittedName>
        <fullName evidence="2">Uncharacterized protein</fullName>
    </submittedName>
</protein>